<accession>A0AAE1DBD2</accession>
<keyword evidence="3" id="KW-1185">Reference proteome</keyword>
<organism evidence="2 3">
    <name type="scientific">Elysia crispata</name>
    <name type="common">lettuce slug</name>
    <dbReference type="NCBI Taxonomy" id="231223"/>
    <lineage>
        <taxon>Eukaryota</taxon>
        <taxon>Metazoa</taxon>
        <taxon>Spiralia</taxon>
        <taxon>Lophotrochozoa</taxon>
        <taxon>Mollusca</taxon>
        <taxon>Gastropoda</taxon>
        <taxon>Heterobranchia</taxon>
        <taxon>Euthyneura</taxon>
        <taxon>Panpulmonata</taxon>
        <taxon>Sacoglossa</taxon>
        <taxon>Placobranchoidea</taxon>
        <taxon>Plakobranchidae</taxon>
        <taxon>Elysia</taxon>
    </lineage>
</organism>
<evidence type="ECO:0000313" key="3">
    <source>
        <dbReference type="Proteomes" id="UP001283361"/>
    </source>
</evidence>
<evidence type="ECO:0000313" key="2">
    <source>
        <dbReference type="EMBL" id="KAK3763695.1"/>
    </source>
</evidence>
<reference evidence="2" key="1">
    <citation type="journal article" date="2023" name="G3 (Bethesda)">
        <title>A reference genome for the long-term kleptoplast-retaining sea slug Elysia crispata morphotype clarki.</title>
        <authorList>
            <person name="Eastman K.E."/>
            <person name="Pendleton A.L."/>
            <person name="Shaikh M.A."/>
            <person name="Suttiyut T."/>
            <person name="Ogas R."/>
            <person name="Tomko P."/>
            <person name="Gavelis G."/>
            <person name="Widhalm J.R."/>
            <person name="Wisecaver J.H."/>
        </authorList>
    </citation>
    <scope>NUCLEOTIDE SEQUENCE</scope>
    <source>
        <strain evidence="2">ECLA1</strain>
    </source>
</reference>
<gene>
    <name evidence="2" type="ORF">RRG08_020376</name>
</gene>
<proteinExistence type="predicted"/>
<dbReference type="EMBL" id="JAWDGP010004519">
    <property type="protein sequence ID" value="KAK3763695.1"/>
    <property type="molecule type" value="Genomic_DNA"/>
</dbReference>
<feature type="compositionally biased region" description="Acidic residues" evidence="1">
    <location>
        <begin position="253"/>
        <end position="268"/>
    </location>
</feature>
<comment type="caution">
    <text evidence="2">The sequence shown here is derived from an EMBL/GenBank/DDBJ whole genome shotgun (WGS) entry which is preliminary data.</text>
</comment>
<dbReference type="Proteomes" id="UP001283361">
    <property type="component" value="Unassembled WGS sequence"/>
</dbReference>
<feature type="region of interest" description="Disordered" evidence="1">
    <location>
        <begin position="198"/>
        <end position="286"/>
    </location>
</feature>
<protein>
    <submittedName>
        <fullName evidence="2">Uncharacterized protein</fullName>
    </submittedName>
</protein>
<name>A0AAE1DBD2_9GAST</name>
<evidence type="ECO:0000256" key="1">
    <source>
        <dbReference type="SAM" id="MobiDB-lite"/>
    </source>
</evidence>
<sequence length="309" mass="33660">MSFISYKLKSVFDPYASNECDKHLMACLNEHLVRFDHRNPTADMADTCRILKDFSDCVFKIECLTHSSKDELVNNLTSSFQNFGVDCDQQPTASTPRDPTHSSVPQVSSVDSACAEARNNCTTEFIEESFINEAKSQGADMRSWFCPSLNMYLDCLMSVSCDEENYDQSVRLQIEQAMQQAGITCVIHRLDDLDKTVEGEKGGETVMVEDKKDVTEGPSTDSMGGKEDGTYKTIIENTGDGTDGKDVTLGGGEEGEEEEEGTSVEEGGEQAGATLTGSDRDSAPSPLSGMWSGAVISSLLTSLAILLFH</sequence>
<feature type="compositionally biased region" description="Basic and acidic residues" evidence="1">
    <location>
        <begin position="198"/>
        <end position="215"/>
    </location>
</feature>
<dbReference type="AlphaFoldDB" id="A0AAE1DBD2"/>